<protein>
    <recommendedName>
        <fullName evidence="2">Micro-fibrillar-associated protein 1 C-terminal domain-containing protein</fullName>
    </recommendedName>
</protein>
<dbReference type="InterPro" id="IPR009730">
    <property type="entry name" value="MFAP1_C"/>
</dbReference>
<dbReference type="eggNOG" id="KOG1425">
    <property type="taxonomic scope" value="Eukaryota"/>
</dbReference>
<dbReference type="STRING" id="559515.M4C5D1"/>
<dbReference type="OMA" id="EKAKWKF"/>
<evidence type="ECO:0000313" key="4">
    <source>
        <dbReference type="Proteomes" id="UP000011713"/>
    </source>
</evidence>
<keyword evidence="4" id="KW-1185">Reference proteome</keyword>
<dbReference type="InterPro" id="IPR033194">
    <property type="entry name" value="MFAP1"/>
</dbReference>
<dbReference type="HOGENOM" id="CLU_023077_2_0_1"/>
<sequence length="339" mass="38478">MSLFTKKDLGLLLPDDIPGDPVSLRYTKTKEETEVFKPLKPQVDPSVKVARYRAGQVPKFAHGYEEERGFVTANSQVRVFPKATAQHKMIPVIKSGRKRVQAQVVRCSLADTKTKRDREQKEMVPSNNEEGSSEDDVAKALQDSSSDEEDESDIDRRRRLLRSKAASRVDDESGEKDGLAELDEKGKRQPVEAQVVKRSAVAASVVMTNNGSSESSGSSSPEYETDTDDSETGEELMKPIFVPKKARNSLKSREELASKEERREKRELEKLEARKMESRRTVAEEIRREQEGASKGDDTDVEMPDDTDGLDPTQEYRDWELREMRRIKRYVTCSRKSCK</sequence>
<name>M4C5D1_HYAAE</name>
<evidence type="ECO:0000259" key="2">
    <source>
        <dbReference type="Pfam" id="PF06991"/>
    </source>
</evidence>
<feature type="domain" description="Micro-fibrillar-associated protein 1 C-terminal" evidence="2">
    <location>
        <begin position="228"/>
        <end position="330"/>
    </location>
</feature>
<dbReference type="VEuPathDB" id="FungiDB:HpaG814306"/>
<evidence type="ECO:0000256" key="1">
    <source>
        <dbReference type="SAM" id="MobiDB-lite"/>
    </source>
</evidence>
<dbReference type="AlphaFoldDB" id="M4C5D1"/>
<feature type="compositionally biased region" description="Basic and acidic residues" evidence="1">
    <location>
        <begin position="251"/>
        <end position="298"/>
    </location>
</feature>
<dbReference type="Pfam" id="PF06991">
    <property type="entry name" value="MFAP1"/>
    <property type="match status" value="1"/>
</dbReference>
<dbReference type="InParanoid" id="M4C5D1"/>
<evidence type="ECO:0000313" key="3">
    <source>
        <dbReference type="EnsemblProtists" id="HpaP814306"/>
    </source>
</evidence>
<accession>M4C5D1</accession>
<reference evidence="3" key="2">
    <citation type="submission" date="2015-06" db="UniProtKB">
        <authorList>
            <consortium name="EnsemblProtists"/>
        </authorList>
    </citation>
    <scope>IDENTIFICATION</scope>
    <source>
        <strain evidence="3">Emoy2</strain>
    </source>
</reference>
<feature type="compositionally biased region" description="Basic and acidic residues" evidence="1">
    <location>
        <begin position="112"/>
        <end position="122"/>
    </location>
</feature>
<feature type="compositionally biased region" description="Low complexity" evidence="1">
    <location>
        <begin position="193"/>
        <end position="222"/>
    </location>
</feature>
<dbReference type="EnsemblProtists" id="HpaT814306">
    <property type="protein sequence ID" value="HpaP814306"/>
    <property type="gene ID" value="HpaG814306"/>
</dbReference>
<feature type="compositionally biased region" description="Acidic residues" evidence="1">
    <location>
        <begin position="223"/>
        <end position="234"/>
    </location>
</feature>
<feature type="compositionally biased region" description="Basic and acidic residues" evidence="1">
    <location>
        <begin position="167"/>
        <end position="190"/>
    </location>
</feature>
<dbReference type="PANTHER" id="PTHR15327">
    <property type="entry name" value="MICROFIBRIL-ASSOCIATED PROTEIN"/>
    <property type="match status" value="1"/>
</dbReference>
<reference evidence="4" key="1">
    <citation type="journal article" date="2010" name="Science">
        <title>Signatures of adaptation to obligate biotrophy in the Hyaloperonospora arabidopsidis genome.</title>
        <authorList>
            <person name="Baxter L."/>
            <person name="Tripathy S."/>
            <person name="Ishaque N."/>
            <person name="Boot N."/>
            <person name="Cabral A."/>
            <person name="Kemen E."/>
            <person name="Thines M."/>
            <person name="Ah-Fong A."/>
            <person name="Anderson R."/>
            <person name="Badejoko W."/>
            <person name="Bittner-Eddy P."/>
            <person name="Boore J.L."/>
            <person name="Chibucos M.C."/>
            <person name="Coates M."/>
            <person name="Dehal P."/>
            <person name="Delehaunty K."/>
            <person name="Dong S."/>
            <person name="Downton P."/>
            <person name="Dumas B."/>
            <person name="Fabro G."/>
            <person name="Fronick C."/>
            <person name="Fuerstenberg S.I."/>
            <person name="Fulton L."/>
            <person name="Gaulin E."/>
            <person name="Govers F."/>
            <person name="Hughes L."/>
            <person name="Humphray S."/>
            <person name="Jiang R.H."/>
            <person name="Judelson H."/>
            <person name="Kamoun S."/>
            <person name="Kyung K."/>
            <person name="Meijer H."/>
            <person name="Minx P."/>
            <person name="Morris P."/>
            <person name="Nelson J."/>
            <person name="Phuntumart V."/>
            <person name="Qutob D."/>
            <person name="Rehmany A."/>
            <person name="Rougon-Cardoso A."/>
            <person name="Ryden P."/>
            <person name="Torto-Alalibo T."/>
            <person name="Studholme D."/>
            <person name="Wang Y."/>
            <person name="Win J."/>
            <person name="Wood J."/>
            <person name="Clifton S.W."/>
            <person name="Rogers J."/>
            <person name="Van den Ackerveken G."/>
            <person name="Jones J.D."/>
            <person name="McDowell J.M."/>
            <person name="Beynon J."/>
            <person name="Tyler B.M."/>
        </authorList>
    </citation>
    <scope>NUCLEOTIDE SEQUENCE [LARGE SCALE GENOMIC DNA]</scope>
    <source>
        <strain evidence="4">Emoy2</strain>
    </source>
</reference>
<feature type="region of interest" description="Disordered" evidence="1">
    <location>
        <begin position="111"/>
        <end position="317"/>
    </location>
</feature>
<feature type="compositionally biased region" description="Acidic residues" evidence="1">
    <location>
        <begin position="299"/>
        <end position="309"/>
    </location>
</feature>
<proteinExistence type="predicted"/>
<dbReference type="EMBL" id="JH598334">
    <property type="status" value="NOT_ANNOTATED_CDS"/>
    <property type="molecule type" value="Genomic_DNA"/>
</dbReference>
<organism evidence="3 4">
    <name type="scientific">Hyaloperonospora arabidopsidis (strain Emoy2)</name>
    <name type="common">Downy mildew agent</name>
    <name type="synonym">Peronospora arabidopsidis</name>
    <dbReference type="NCBI Taxonomy" id="559515"/>
    <lineage>
        <taxon>Eukaryota</taxon>
        <taxon>Sar</taxon>
        <taxon>Stramenopiles</taxon>
        <taxon>Oomycota</taxon>
        <taxon>Peronosporomycetes</taxon>
        <taxon>Peronosporales</taxon>
        <taxon>Peronosporaceae</taxon>
        <taxon>Hyaloperonospora</taxon>
    </lineage>
</organism>
<dbReference type="Proteomes" id="UP000011713">
    <property type="component" value="Unassembled WGS sequence"/>
</dbReference>